<dbReference type="Pfam" id="PF01116">
    <property type="entry name" value="F_bP_aldolase"/>
    <property type="match status" value="1"/>
</dbReference>
<evidence type="ECO:0000256" key="1">
    <source>
        <dbReference type="ARBA" id="ARBA00001947"/>
    </source>
</evidence>
<accession>A0ABX5T4L1</accession>
<evidence type="ECO:0000256" key="2">
    <source>
        <dbReference type="ARBA" id="ARBA00022723"/>
    </source>
</evidence>
<name>A0ABX5T4L1_9ENTR</name>
<keyword evidence="4 5" id="KW-0456">Lyase</keyword>
<comment type="cofactor">
    <cofactor evidence="1">
        <name>Zn(2+)</name>
        <dbReference type="ChEBI" id="CHEBI:29105"/>
    </cofactor>
</comment>
<dbReference type="PANTHER" id="PTHR30304:SF0">
    <property type="entry name" value="D-TAGATOSE-1,6-BISPHOSPHATE ALDOLASE SUBUNIT GATY-RELATED"/>
    <property type="match status" value="1"/>
</dbReference>
<keyword evidence="6" id="KW-1185">Reference proteome</keyword>
<dbReference type="EC" id="4.1.2.13" evidence="5"/>
<dbReference type="Gene3D" id="3.20.20.70">
    <property type="entry name" value="Aldolase class I"/>
    <property type="match status" value="1"/>
</dbReference>
<organism evidence="5 6">
    <name type="scientific">Citrobacter tructae</name>
    <dbReference type="NCBI Taxonomy" id="2562449"/>
    <lineage>
        <taxon>Bacteria</taxon>
        <taxon>Pseudomonadati</taxon>
        <taxon>Pseudomonadota</taxon>
        <taxon>Gammaproteobacteria</taxon>
        <taxon>Enterobacterales</taxon>
        <taxon>Enterobacteriaceae</taxon>
        <taxon>Citrobacter</taxon>
    </lineage>
</organism>
<dbReference type="InterPro" id="IPR011289">
    <property type="entry name" value="Fruc_bis_ald_class-2"/>
</dbReference>
<dbReference type="RefSeq" id="WP_135322888.1">
    <property type="nucleotide sequence ID" value="NZ_CP038469.1"/>
</dbReference>
<evidence type="ECO:0000313" key="5">
    <source>
        <dbReference type="EMBL" id="QBX80968.1"/>
    </source>
</evidence>
<evidence type="ECO:0000256" key="3">
    <source>
        <dbReference type="ARBA" id="ARBA00022833"/>
    </source>
</evidence>
<sequence length="286" mass="30789">MLVSMKDMLQHALRDGYAVGQFNINNLEWVGAVLSTAQRLRSPVILGVSGGTVKHMLGLKCIHDIVVNAMDYLQTDIPVALHLDHGTTQEACEAAIEAGFSSIMFDGSHLPFSENLAITRNLVDIAHRKGISVEAELGTIAGSEDGIVNSNVIYADPQECATLVKETQVDCLAAALGSTHGLYKGKAKLGFTEMKAISELVKVPLVLHGGTGITDEDMRRAISCGTAKINVNTENMYAWCQAVKAIFAADTGHDVNDPRKVINLGLVPVQEMIAQRIHIFGSQNRV</sequence>
<gene>
    <name evidence="5" type="primary">fba</name>
    <name evidence="5" type="ORF">E4Z61_11595</name>
</gene>
<dbReference type="PROSITE" id="PS00602">
    <property type="entry name" value="ALDOLASE_CLASS_II_1"/>
    <property type="match status" value="1"/>
</dbReference>
<dbReference type="NCBIfam" id="TIGR01859">
    <property type="entry name" value="fruc_bis_ald"/>
    <property type="match status" value="1"/>
</dbReference>
<dbReference type="InterPro" id="IPR013785">
    <property type="entry name" value="Aldolase_TIM"/>
</dbReference>
<keyword evidence="3" id="KW-0862">Zinc</keyword>
<evidence type="ECO:0000313" key="6">
    <source>
        <dbReference type="Proteomes" id="UP000296284"/>
    </source>
</evidence>
<dbReference type="PIRSF" id="PIRSF001359">
    <property type="entry name" value="F_bP_aldolase_II"/>
    <property type="match status" value="1"/>
</dbReference>
<dbReference type="InterPro" id="IPR000771">
    <property type="entry name" value="FBA_II"/>
</dbReference>
<dbReference type="GO" id="GO:0004332">
    <property type="term" value="F:fructose-bisphosphate aldolase activity"/>
    <property type="evidence" value="ECO:0007669"/>
    <property type="project" value="UniProtKB-EC"/>
</dbReference>
<dbReference type="EMBL" id="CP038469">
    <property type="protein sequence ID" value="QBX80968.1"/>
    <property type="molecule type" value="Genomic_DNA"/>
</dbReference>
<dbReference type="CDD" id="cd00947">
    <property type="entry name" value="TBP_aldolase_IIB"/>
    <property type="match status" value="1"/>
</dbReference>
<protein>
    <submittedName>
        <fullName evidence="5">Class II fructose-1,6-bisphosphate aldolase</fullName>
        <ecNumber evidence="5">4.1.2.13</ecNumber>
    </submittedName>
</protein>
<keyword evidence="2" id="KW-0479">Metal-binding</keyword>
<dbReference type="InterPro" id="IPR050246">
    <property type="entry name" value="Class_II_FBP_aldolase"/>
</dbReference>
<evidence type="ECO:0000256" key="4">
    <source>
        <dbReference type="ARBA" id="ARBA00023239"/>
    </source>
</evidence>
<dbReference type="NCBIfam" id="TIGR00167">
    <property type="entry name" value="cbbA"/>
    <property type="match status" value="1"/>
</dbReference>
<dbReference type="SUPFAM" id="SSF51569">
    <property type="entry name" value="Aldolase"/>
    <property type="match status" value="1"/>
</dbReference>
<reference evidence="5 6" key="1">
    <citation type="submission" date="2019-03" db="EMBL/GenBank/DDBJ databases">
        <title>Complete genome sequence of Citrobacter sp. SNU WT2 isolated from diseased rainbow trout.</title>
        <authorList>
            <person name="Oh W.T."/>
            <person name="Park S.C."/>
        </authorList>
    </citation>
    <scope>NUCLEOTIDE SEQUENCE [LARGE SCALE GENOMIC DNA]</scope>
    <source>
        <strain evidence="5 6">SNU WT2</strain>
    </source>
</reference>
<proteinExistence type="predicted"/>
<dbReference type="Proteomes" id="UP000296284">
    <property type="component" value="Chromosome"/>
</dbReference>
<dbReference type="PANTHER" id="PTHR30304">
    <property type="entry name" value="D-TAGATOSE-1,6-BISPHOSPHATE ALDOLASE"/>
    <property type="match status" value="1"/>
</dbReference>